<evidence type="ECO:0000256" key="8">
    <source>
        <dbReference type="PROSITE-ProRule" id="PRU10052"/>
    </source>
</evidence>
<dbReference type="PANTHER" id="PTHR31375">
    <property type="match status" value="1"/>
</dbReference>
<dbReference type="InterPro" id="IPR012334">
    <property type="entry name" value="Pectin_lyas_fold"/>
</dbReference>
<evidence type="ECO:0000256" key="4">
    <source>
        <dbReference type="ARBA" id="ARBA00022525"/>
    </source>
</evidence>
<evidence type="ECO:0000256" key="3">
    <source>
        <dbReference type="ARBA" id="ARBA00022512"/>
    </source>
</evidence>
<dbReference type="InterPro" id="IPR000743">
    <property type="entry name" value="Glyco_hydro_28"/>
</dbReference>
<keyword evidence="7" id="KW-0961">Cell wall biogenesis/degradation</keyword>
<evidence type="ECO:0000256" key="5">
    <source>
        <dbReference type="ARBA" id="ARBA00022801"/>
    </source>
</evidence>
<evidence type="ECO:0000313" key="12">
    <source>
        <dbReference type="Proteomes" id="UP001443914"/>
    </source>
</evidence>
<reference evidence="11" key="1">
    <citation type="submission" date="2024-03" db="EMBL/GenBank/DDBJ databases">
        <title>WGS assembly of Saponaria officinalis var. Norfolk2.</title>
        <authorList>
            <person name="Jenkins J."/>
            <person name="Shu S."/>
            <person name="Grimwood J."/>
            <person name="Barry K."/>
            <person name="Goodstein D."/>
            <person name="Schmutz J."/>
            <person name="Leebens-Mack J."/>
            <person name="Osbourn A."/>
        </authorList>
    </citation>
    <scope>NUCLEOTIDE SEQUENCE [LARGE SCALE GENOMIC DNA]</scope>
    <source>
        <strain evidence="11">JIC</strain>
    </source>
</reference>
<gene>
    <name evidence="11" type="ORF">RND81_05G133600</name>
</gene>
<dbReference type="GO" id="GO:0071555">
    <property type="term" value="P:cell wall organization"/>
    <property type="evidence" value="ECO:0007669"/>
    <property type="project" value="UniProtKB-KW"/>
</dbReference>
<keyword evidence="3" id="KW-0134">Cell wall</keyword>
<keyword evidence="4" id="KW-0964">Secreted</keyword>
<evidence type="ECO:0000313" key="11">
    <source>
        <dbReference type="EMBL" id="KAK9725279.1"/>
    </source>
</evidence>
<feature type="chain" id="PRO_5043867175" description="Polygalacturonase" evidence="10">
    <location>
        <begin position="31"/>
        <end position="395"/>
    </location>
</feature>
<dbReference type="GO" id="GO:0004650">
    <property type="term" value="F:polygalacturonase activity"/>
    <property type="evidence" value="ECO:0007669"/>
    <property type="project" value="InterPro"/>
</dbReference>
<proteinExistence type="inferred from homology"/>
<organism evidence="11 12">
    <name type="scientific">Saponaria officinalis</name>
    <name type="common">Common soapwort</name>
    <name type="synonym">Lychnis saponaria</name>
    <dbReference type="NCBI Taxonomy" id="3572"/>
    <lineage>
        <taxon>Eukaryota</taxon>
        <taxon>Viridiplantae</taxon>
        <taxon>Streptophyta</taxon>
        <taxon>Embryophyta</taxon>
        <taxon>Tracheophyta</taxon>
        <taxon>Spermatophyta</taxon>
        <taxon>Magnoliopsida</taxon>
        <taxon>eudicotyledons</taxon>
        <taxon>Gunneridae</taxon>
        <taxon>Pentapetalae</taxon>
        <taxon>Caryophyllales</taxon>
        <taxon>Caryophyllaceae</taxon>
        <taxon>Caryophylleae</taxon>
        <taxon>Saponaria</taxon>
    </lineage>
</organism>
<evidence type="ECO:0000256" key="6">
    <source>
        <dbReference type="ARBA" id="ARBA00023295"/>
    </source>
</evidence>
<accession>A0AAW1L0I6</accession>
<dbReference type="AlphaFoldDB" id="A0AAW1L0I6"/>
<keyword evidence="5 9" id="KW-0378">Hydrolase</keyword>
<protein>
    <recommendedName>
        <fullName evidence="13">Polygalacturonase</fullName>
    </recommendedName>
</protein>
<dbReference type="FunFam" id="2.160.20.10:FF:000004">
    <property type="entry name" value="Pectin lyase-like superfamily protein"/>
    <property type="match status" value="1"/>
</dbReference>
<evidence type="ECO:0000256" key="2">
    <source>
        <dbReference type="ARBA" id="ARBA00008834"/>
    </source>
</evidence>
<dbReference type="Pfam" id="PF00295">
    <property type="entry name" value="Glyco_hydro_28"/>
    <property type="match status" value="1"/>
</dbReference>
<feature type="signal peptide" evidence="10">
    <location>
        <begin position="1"/>
        <end position="30"/>
    </location>
</feature>
<dbReference type="Gene3D" id="2.160.20.10">
    <property type="entry name" value="Single-stranded right-handed beta-helix, Pectin lyase-like"/>
    <property type="match status" value="1"/>
</dbReference>
<dbReference type="SMART" id="SM00710">
    <property type="entry name" value="PbH1"/>
    <property type="match status" value="5"/>
</dbReference>
<evidence type="ECO:0000256" key="7">
    <source>
        <dbReference type="ARBA" id="ARBA00023316"/>
    </source>
</evidence>
<sequence>MTKSCLTLQNNLCHVILSLLLLFFTKQNVAKNVVSFGARPNGRSDSTQAFQKAWSWACGSAKPMTITVPRGRFVIRPITFTGPCRSRVTVAIKGTIVAPPDYRVLAQSNAWIMFYKVNGLTINGGTFDAKGKAYWSCRNHNGYCYNGARSISLMWSNNVEMNGVTLLNSQKMHMGVNYCNNVALKKLTIRAPSGSPNTDGIHLQSSSHVSIYDSVIKTGDDCISIGAGTSNVWIQRIHCGPGHGISIGSLANELNEEGVRNITVTNVVFLKTQNGVRIKSWSRPSNGFVQGVTFRNIIMRQVYNPIIIDQEYCPHYQCPPHQNTGVKIRNIKYRNIKGTSASKVAMEFKCNPSKPCEGLKLQDIKLSFKRGSPATSHCSNARGTSRGVVIPRSCF</sequence>
<keyword evidence="6 9" id="KW-0326">Glycosidase</keyword>
<dbReference type="EMBL" id="JBDFQZ010000005">
    <property type="protein sequence ID" value="KAK9725279.1"/>
    <property type="molecule type" value="Genomic_DNA"/>
</dbReference>
<comment type="caution">
    <text evidence="11">The sequence shown here is derived from an EMBL/GenBank/DDBJ whole genome shotgun (WGS) entry which is preliminary data.</text>
</comment>
<feature type="active site" evidence="8">
    <location>
        <position position="243"/>
    </location>
</feature>
<dbReference type="InterPro" id="IPR006626">
    <property type="entry name" value="PbH1"/>
</dbReference>
<comment type="similarity">
    <text evidence="2 9">Belongs to the glycosyl hydrolase 28 family.</text>
</comment>
<evidence type="ECO:0000256" key="9">
    <source>
        <dbReference type="RuleBase" id="RU361169"/>
    </source>
</evidence>
<name>A0AAW1L0I6_SAPOF</name>
<dbReference type="Proteomes" id="UP001443914">
    <property type="component" value="Unassembled WGS sequence"/>
</dbReference>
<dbReference type="SUPFAM" id="SSF51126">
    <property type="entry name" value="Pectin lyase-like"/>
    <property type="match status" value="1"/>
</dbReference>
<dbReference type="PROSITE" id="PS00502">
    <property type="entry name" value="POLYGALACTURONASE"/>
    <property type="match status" value="1"/>
</dbReference>
<comment type="subcellular location">
    <subcellularLocation>
        <location evidence="1">Secreted</location>
        <location evidence="1">Cell wall</location>
    </subcellularLocation>
</comment>
<dbReference type="InterPro" id="IPR011050">
    <property type="entry name" value="Pectin_lyase_fold/virulence"/>
</dbReference>
<dbReference type="GO" id="GO:0005975">
    <property type="term" value="P:carbohydrate metabolic process"/>
    <property type="evidence" value="ECO:0007669"/>
    <property type="project" value="InterPro"/>
</dbReference>
<evidence type="ECO:0000256" key="1">
    <source>
        <dbReference type="ARBA" id="ARBA00004191"/>
    </source>
</evidence>
<evidence type="ECO:0000256" key="10">
    <source>
        <dbReference type="SAM" id="SignalP"/>
    </source>
</evidence>
<keyword evidence="10" id="KW-0732">Signal</keyword>
<evidence type="ECO:0008006" key="13">
    <source>
        <dbReference type="Google" id="ProtNLM"/>
    </source>
</evidence>
<keyword evidence="12" id="KW-1185">Reference proteome</keyword>